<reference evidence="1 2" key="1">
    <citation type="journal article" date="2018" name="J. Microbiol.">
        <title>Baekduia soli gen. nov., sp. nov., a novel bacterium isolated from the soil of Baekdu Mountain and proposal of a novel family name, Baekduiaceae fam. nov.</title>
        <authorList>
            <person name="An D.S."/>
            <person name="Siddiqi M.Z."/>
            <person name="Kim K.H."/>
            <person name="Yu H.S."/>
            <person name="Im W.T."/>
        </authorList>
    </citation>
    <scope>NUCLEOTIDE SEQUENCE [LARGE SCALE GENOMIC DNA]</scope>
    <source>
        <strain evidence="1 2">BR7-21</strain>
    </source>
</reference>
<dbReference type="EMBL" id="CP042430">
    <property type="protein sequence ID" value="QEC47525.1"/>
    <property type="molecule type" value="Genomic_DNA"/>
</dbReference>
<accession>A0A5B8U3T4</accession>
<proteinExistence type="predicted"/>
<sequence>MHIGTARTGDPQAPEIVPSAHCVRRYRERMPVRAPGGDEVAAGLLAALEAADVMRWPPAWAVSDRPAPLWAVSGDLAFPLAPTARPGRWLAVTCLRRGKG</sequence>
<keyword evidence="2" id="KW-1185">Reference proteome</keyword>
<gene>
    <name evidence="1" type="ORF">FSW04_08000</name>
</gene>
<evidence type="ECO:0000313" key="1">
    <source>
        <dbReference type="EMBL" id="QEC47525.1"/>
    </source>
</evidence>
<organism evidence="1 2">
    <name type="scientific">Baekduia soli</name>
    <dbReference type="NCBI Taxonomy" id="496014"/>
    <lineage>
        <taxon>Bacteria</taxon>
        <taxon>Bacillati</taxon>
        <taxon>Actinomycetota</taxon>
        <taxon>Thermoleophilia</taxon>
        <taxon>Solirubrobacterales</taxon>
        <taxon>Baekduiaceae</taxon>
        <taxon>Baekduia</taxon>
    </lineage>
</organism>
<dbReference type="RefSeq" id="WP_146918077.1">
    <property type="nucleotide sequence ID" value="NZ_CP042430.1"/>
</dbReference>
<protein>
    <submittedName>
        <fullName evidence="1">Uncharacterized protein</fullName>
    </submittedName>
</protein>
<dbReference type="OrthoDB" id="5244434at2"/>
<dbReference type="KEGG" id="bsol:FSW04_08000"/>
<name>A0A5B8U3T4_9ACTN</name>
<dbReference type="AlphaFoldDB" id="A0A5B8U3T4"/>
<evidence type="ECO:0000313" key="2">
    <source>
        <dbReference type="Proteomes" id="UP000321805"/>
    </source>
</evidence>
<dbReference type="Proteomes" id="UP000321805">
    <property type="component" value="Chromosome"/>
</dbReference>